<accession>A0A6A5GY70</accession>
<proteinExistence type="predicted"/>
<organism evidence="3 4">
    <name type="scientific">Caenorhabditis remanei</name>
    <name type="common">Caenorhabditis vulgaris</name>
    <dbReference type="NCBI Taxonomy" id="31234"/>
    <lineage>
        <taxon>Eukaryota</taxon>
        <taxon>Metazoa</taxon>
        <taxon>Ecdysozoa</taxon>
        <taxon>Nematoda</taxon>
        <taxon>Chromadorea</taxon>
        <taxon>Rhabditida</taxon>
        <taxon>Rhabditina</taxon>
        <taxon>Rhabditomorpha</taxon>
        <taxon>Rhabditoidea</taxon>
        <taxon>Rhabditidae</taxon>
        <taxon>Peloderinae</taxon>
        <taxon>Caenorhabditis</taxon>
    </lineage>
</organism>
<dbReference type="AlphaFoldDB" id="A0A6A5GY70"/>
<evidence type="ECO:0000256" key="2">
    <source>
        <dbReference type="SAM" id="SignalP"/>
    </source>
</evidence>
<dbReference type="RefSeq" id="XP_003095036.2">
    <property type="nucleotide sequence ID" value="XM_003094988.2"/>
</dbReference>
<dbReference type="GeneID" id="9802345"/>
<sequence length="135" mass="15135">MKLSILVLAFFFFFVGFGAALDVGGVLNRALSPLNSLTTNSAGNSVQAEDDDDIKTELGKKLKEQLDELLEKLKDSIDKGRTIKEDTIEKLKEVREKLKDLKVDIGNKARELIENIKEKRMDTLKQILDKIAGNE</sequence>
<evidence type="ECO:0000313" key="4">
    <source>
        <dbReference type="Proteomes" id="UP000483820"/>
    </source>
</evidence>
<dbReference type="SUPFAM" id="SSF58113">
    <property type="entry name" value="Apolipoprotein A-I"/>
    <property type="match status" value="1"/>
</dbReference>
<dbReference type="Proteomes" id="UP000483820">
    <property type="component" value="Chromosome IV"/>
</dbReference>
<dbReference type="Gene3D" id="1.10.287.700">
    <property type="entry name" value="Helix hairpin bin"/>
    <property type="match status" value="1"/>
</dbReference>
<name>A0A6A5GY70_CAERE</name>
<reference evidence="3 4" key="1">
    <citation type="submission" date="2019-12" db="EMBL/GenBank/DDBJ databases">
        <title>Chromosome-level assembly of the Caenorhabditis remanei genome.</title>
        <authorList>
            <person name="Teterina A.A."/>
            <person name="Willis J.H."/>
            <person name="Phillips P.C."/>
        </authorList>
    </citation>
    <scope>NUCLEOTIDE SEQUENCE [LARGE SCALE GENOMIC DNA]</scope>
    <source>
        <strain evidence="3 4">PX506</strain>
        <tissue evidence="3">Whole organism</tissue>
    </source>
</reference>
<feature type="chain" id="PRO_5025676046" description="SXP/RAL-2 family protein Ani s 5-like cation-binding domain-containing protein" evidence="2">
    <location>
        <begin position="21"/>
        <end position="135"/>
    </location>
</feature>
<evidence type="ECO:0008006" key="5">
    <source>
        <dbReference type="Google" id="ProtNLM"/>
    </source>
</evidence>
<evidence type="ECO:0000313" key="3">
    <source>
        <dbReference type="EMBL" id="KAF1759534.1"/>
    </source>
</evidence>
<dbReference type="KEGG" id="crq:GCK72_016001"/>
<gene>
    <name evidence="3" type="ORF">GCK72_016001</name>
</gene>
<feature type="signal peptide" evidence="2">
    <location>
        <begin position="1"/>
        <end position="20"/>
    </location>
</feature>
<keyword evidence="1" id="KW-0175">Coiled coil</keyword>
<protein>
    <recommendedName>
        <fullName evidence="5">SXP/RAL-2 family protein Ani s 5-like cation-binding domain-containing protein</fullName>
    </recommendedName>
</protein>
<comment type="caution">
    <text evidence="3">The sequence shown here is derived from an EMBL/GenBank/DDBJ whole genome shotgun (WGS) entry which is preliminary data.</text>
</comment>
<dbReference type="CTD" id="9802345"/>
<feature type="coiled-coil region" evidence="1">
    <location>
        <begin position="59"/>
        <end position="111"/>
    </location>
</feature>
<keyword evidence="2" id="KW-0732">Signal</keyword>
<evidence type="ECO:0000256" key="1">
    <source>
        <dbReference type="SAM" id="Coils"/>
    </source>
</evidence>
<dbReference type="EMBL" id="WUAV01000004">
    <property type="protein sequence ID" value="KAF1759534.1"/>
    <property type="molecule type" value="Genomic_DNA"/>
</dbReference>